<name>A0A212F1K2_DANPL</name>
<sequence length="239" mass="28227">MFHNVLMTTLTPVSNKNEINCWENQPFTTVWPESEQYRPSRDSHVTRTIKKKSKRNRTAYTTEQLKMLERTFSRSKYIDAERRKELAECLNIGEKCVKVWFQNRRMKEKKESSLSSDSSSESCAAESITPPPERINGIESEYNCPALNYNPSQQIPNYGYYQENLASEPQTSYYPQETSYPNYLPSYTSDYFRNDINVYPTQYYPYTVPEYNYTHMEHVDQKQETGNSWSDTAFDLNFL</sequence>
<dbReference type="SMART" id="SM00389">
    <property type="entry name" value="HOX"/>
    <property type="match status" value="1"/>
</dbReference>
<dbReference type="InterPro" id="IPR001356">
    <property type="entry name" value="HD"/>
</dbReference>
<feature type="region of interest" description="Disordered" evidence="10">
    <location>
        <begin position="33"/>
        <end position="57"/>
    </location>
</feature>
<gene>
    <name evidence="11" type="ORF">KGM_210968</name>
</gene>
<dbReference type="GO" id="GO:0000978">
    <property type="term" value="F:RNA polymerase II cis-regulatory region sequence-specific DNA binding"/>
    <property type="evidence" value="ECO:0007669"/>
    <property type="project" value="TreeGrafter"/>
</dbReference>
<evidence type="ECO:0000256" key="4">
    <source>
        <dbReference type="ARBA" id="ARBA00022473"/>
    </source>
</evidence>
<protein>
    <submittedName>
        <fullName evidence="11">Special homeobox protein 1</fullName>
    </submittedName>
</protein>
<dbReference type="GO" id="GO:0005634">
    <property type="term" value="C:nucleus"/>
    <property type="evidence" value="ECO:0007669"/>
    <property type="project" value="UniProtKB-SubCell"/>
</dbReference>
<dbReference type="GO" id="GO:0000981">
    <property type="term" value="F:DNA-binding transcription factor activity, RNA polymerase II-specific"/>
    <property type="evidence" value="ECO:0007669"/>
    <property type="project" value="InterPro"/>
</dbReference>
<comment type="subcellular location">
    <subcellularLocation>
        <location evidence="2 8 9">Nucleus</location>
    </subcellularLocation>
</comment>
<dbReference type="OrthoDB" id="6159439at2759"/>
<feature type="compositionally biased region" description="Basic and acidic residues" evidence="10">
    <location>
        <begin position="35"/>
        <end position="45"/>
    </location>
</feature>
<dbReference type="eggNOG" id="KOG0489">
    <property type="taxonomic scope" value="Eukaryota"/>
</dbReference>
<keyword evidence="6 8" id="KW-0371">Homeobox</keyword>
<reference evidence="11 12" key="1">
    <citation type="journal article" date="2011" name="Cell">
        <title>The monarch butterfly genome yields insights into long-distance migration.</title>
        <authorList>
            <person name="Zhan S."/>
            <person name="Merlin C."/>
            <person name="Boore J.L."/>
            <person name="Reppert S.M."/>
        </authorList>
    </citation>
    <scope>NUCLEOTIDE SEQUENCE [LARGE SCALE GENOMIC DNA]</scope>
    <source>
        <strain evidence="11">F-2</strain>
    </source>
</reference>
<evidence type="ECO:0000256" key="2">
    <source>
        <dbReference type="ARBA" id="ARBA00004123"/>
    </source>
</evidence>
<keyword evidence="4" id="KW-0217">Developmental protein</keyword>
<dbReference type="KEGG" id="dpl:KGM_210968"/>
<dbReference type="Proteomes" id="UP000007151">
    <property type="component" value="Unassembled WGS sequence"/>
</dbReference>
<evidence type="ECO:0000256" key="8">
    <source>
        <dbReference type="PROSITE-ProRule" id="PRU00108"/>
    </source>
</evidence>
<dbReference type="PANTHER" id="PTHR45664:SF11">
    <property type="entry name" value="HOMEOBOX PROTEIN HOX-B3"/>
    <property type="match status" value="1"/>
</dbReference>
<dbReference type="PROSITE" id="PS00027">
    <property type="entry name" value="HOMEOBOX_1"/>
    <property type="match status" value="1"/>
</dbReference>
<comment type="function">
    <text evidence="1">Sequence-specific transcription factor which is part of a developmental regulatory system that provides cells with specific positional identities on the anterior-posterior axis.</text>
</comment>
<dbReference type="InterPro" id="IPR009057">
    <property type="entry name" value="Homeodomain-like_sf"/>
</dbReference>
<evidence type="ECO:0000256" key="3">
    <source>
        <dbReference type="ARBA" id="ARBA00009107"/>
    </source>
</evidence>
<evidence type="ECO:0000256" key="10">
    <source>
        <dbReference type="SAM" id="MobiDB-lite"/>
    </source>
</evidence>
<evidence type="ECO:0000313" key="11">
    <source>
        <dbReference type="EMBL" id="OWR47612.1"/>
    </source>
</evidence>
<dbReference type="PANTHER" id="PTHR45664">
    <property type="entry name" value="PROTEIN ZERKNUELLT 1-RELATED"/>
    <property type="match status" value="1"/>
</dbReference>
<feature type="region of interest" description="Disordered" evidence="10">
    <location>
        <begin position="110"/>
        <end position="136"/>
    </location>
</feature>
<comment type="similarity">
    <text evidence="3">Belongs to the Antp homeobox family.</text>
</comment>
<proteinExistence type="inferred from homology"/>
<dbReference type="CDD" id="cd00086">
    <property type="entry name" value="homeodomain"/>
    <property type="match status" value="1"/>
</dbReference>
<comment type="caution">
    <text evidence="11">The sequence shown here is derived from an EMBL/GenBank/DDBJ whole genome shotgun (WGS) entry which is preliminary data.</text>
</comment>
<dbReference type="AlphaFoldDB" id="A0A212F1K2"/>
<keyword evidence="5 8" id="KW-0238">DNA-binding</keyword>
<dbReference type="PRINTS" id="PR00024">
    <property type="entry name" value="HOMEOBOX"/>
</dbReference>
<dbReference type="SUPFAM" id="SSF46689">
    <property type="entry name" value="Homeodomain-like"/>
    <property type="match status" value="1"/>
</dbReference>
<keyword evidence="12" id="KW-1185">Reference proteome</keyword>
<feature type="compositionally biased region" description="Low complexity" evidence="10">
    <location>
        <begin position="113"/>
        <end position="122"/>
    </location>
</feature>
<feature type="DNA-binding region" description="Homeobox" evidence="8">
    <location>
        <begin position="53"/>
        <end position="112"/>
    </location>
</feature>
<evidence type="ECO:0000256" key="1">
    <source>
        <dbReference type="ARBA" id="ARBA00003263"/>
    </source>
</evidence>
<keyword evidence="7 8" id="KW-0539">Nucleus</keyword>
<dbReference type="FunCoup" id="A0A212F1K2">
    <property type="interactions" value="1"/>
</dbReference>
<evidence type="ECO:0000256" key="6">
    <source>
        <dbReference type="ARBA" id="ARBA00023155"/>
    </source>
</evidence>
<evidence type="ECO:0000256" key="9">
    <source>
        <dbReference type="RuleBase" id="RU000682"/>
    </source>
</evidence>
<dbReference type="Gene3D" id="1.10.10.60">
    <property type="entry name" value="Homeodomain-like"/>
    <property type="match status" value="1"/>
</dbReference>
<dbReference type="Pfam" id="PF00046">
    <property type="entry name" value="Homeodomain"/>
    <property type="match status" value="1"/>
</dbReference>
<feature type="compositionally biased region" description="Basic residues" evidence="10">
    <location>
        <begin position="47"/>
        <end position="57"/>
    </location>
</feature>
<dbReference type="EMBL" id="AGBW02010865">
    <property type="protein sequence ID" value="OWR47612.1"/>
    <property type="molecule type" value="Genomic_DNA"/>
</dbReference>
<evidence type="ECO:0000256" key="5">
    <source>
        <dbReference type="ARBA" id="ARBA00023125"/>
    </source>
</evidence>
<dbReference type="InterPro" id="IPR020479">
    <property type="entry name" value="HD_metazoa"/>
</dbReference>
<evidence type="ECO:0000313" key="12">
    <source>
        <dbReference type="Proteomes" id="UP000007151"/>
    </source>
</evidence>
<organism evidence="11 12">
    <name type="scientific">Danaus plexippus plexippus</name>
    <dbReference type="NCBI Taxonomy" id="278856"/>
    <lineage>
        <taxon>Eukaryota</taxon>
        <taxon>Metazoa</taxon>
        <taxon>Ecdysozoa</taxon>
        <taxon>Arthropoda</taxon>
        <taxon>Hexapoda</taxon>
        <taxon>Insecta</taxon>
        <taxon>Pterygota</taxon>
        <taxon>Neoptera</taxon>
        <taxon>Endopterygota</taxon>
        <taxon>Lepidoptera</taxon>
        <taxon>Glossata</taxon>
        <taxon>Ditrysia</taxon>
        <taxon>Papilionoidea</taxon>
        <taxon>Nymphalidae</taxon>
        <taxon>Danainae</taxon>
        <taxon>Danaini</taxon>
        <taxon>Danaina</taxon>
        <taxon>Danaus</taxon>
        <taxon>Danaus</taxon>
    </lineage>
</organism>
<dbReference type="GO" id="GO:0009952">
    <property type="term" value="P:anterior/posterior pattern specification"/>
    <property type="evidence" value="ECO:0007669"/>
    <property type="project" value="TreeGrafter"/>
</dbReference>
<dbReference type="InterPro" id="IPR017970">
    <property type="entry name" value="Homeobox_CS"/>
</dbReference>
<dbReference type="PROSITE" id="PS50071">
    <property type="entry name" value="HOMEOBOX_2"/>
    <property type="match status" value="1"/>
</dbReference>
<accession>A0A212F1K2</accession>
<evidence type="ECO:0000256" key="7">
    <source>
        <dbReference type="ARBA" id="ARBA00023242"/>
    </source>
</evidence>